<evidence type="ECO:0008006" key="4">
    <source>
        <dbReference type="Google" id="ProtNLM"/>
    </source>
</evidence>
<reference evidence="2 3" key="1">
    <citation type="submission" date="2024-04" db="EMBL/GenBank/DDBJ databases">
        <title>Tritrichomonas musculus Genome.</title>
        <authorList>
            <person name="Alves-Ferreira E."/>
            <person name="Grigg M."/>
            <person name="Lorenzi H."/>
            <person name="Galac M."/>
        </authorList>
    </citation>
    <scope>NUCLEOTIDE SEQUENCE [LARGE SCALE GENOMIC DNA]</scope>
    <source>
        <strain evidence="2 3">EAF2021</strain>
    </source>
</reference>
<accession>A0ABR2L427</accession>
<evidence type="ECO:0000313" key="3">
    <source>
        <dbReference type="Proteomes" id="UP001470230"/>
    </source>
</evidence>
<keyword evidence="3" id="KW-1185">Reference proteome</keyword>
<proteinExistence type="predicted"/>
<organism evidence="2 3">
    <name type="scientific">Tritrichomonas musculus</name>
    <dbReference type="NCBI Taxonomy" id="1915356"/>
    <lineage>
        <taxon>Eukaryota</taxon>
        <taxon>Metamonada</taxon>
        <taxon>Parabasalia</taxon>
        <taxon>Tritrichomonadida</taxon>
        <taxon>Tritrichomonadidae</taxon>
        <taxon>Tritrichomonas</taxon>
    </lineage>
</organism>
<feature type="compositionally biased region" description="Basic and acidic residues" evidence="1">
    <location>
        <begin position="354"/>
        <end position="366"/>
    </location>
</feature>
<dbReference type="Proteomes" id="UP001470230">
    <property type="component" value="Unassembled WGS sequence"/>
</dbReference>
<gene>
    <name evidence="2" type="ORF">M9Y10_000014</name>
</gene>
<evidence type="ECO:0000256" key="1">
    <source>
        <dbReference type="SAM" id="MobiDB-lite"/>
    </source>
</evidence>
<protein>
    <recommendedName>
        <fullName evidence="4">Calponin-homology (CH) domain-containing protein</fullName>
    </recommendedName>
</protein>
<feature type="region of interest" description="Disordered" evidence="1">
    <location>
        <begin position="288"/>
        <end position="307"/>
    </location>
</feature>
<feature type="region of interest" description="Disordered" evidence="1">
    <location>
        <begin position="313"/>
        <end position="366"/>
    </location>
</feature>
<sequence>MSKAPEFIWFLNCLEDKCPIFALKHNLASFRNDFIKGTYKDPTLPSHKFVTSPEPYAQFVAALFKERPNKGAIPILRSHGYYMKGNSKLFDNGNPRLINMVPLYKCLMWAYLDVCLPKEAISKVIGRTKTSSCSDAESSLCMWINTLVKRHKKLPVITTITQHFFGLPHFRMVLFHFLHEDKLFNTEQTPDENAEIALNKASQLGFPPPFQVQDYVQTPLIIMCYLCKAVVALSKTNPPPPPPTITQHDVNSMLLKIEMKKKEVGEADKRIRSLSRQIETISGRLKKVKRPQSMLAPRTSASEDESRENIELLGGTSGQLGPSLRAQSSLGGRKTVTWNIPAEDLMKMQSKRQSSLEKEKDSEQDN</sequence>
<comment type="caution">
    <text evidence="2">The sequence shown here is derived from an EMBL/GenBank/DDBJ whole genome shotgun (WGS) entry which is preliminary data.</text>
</comment>
<name>A0ABR2L427_9EUKA</name>
<dbReference type="EMBL" id="JAPFFF010000001">
    <property type="protein sequence ID" value="KAK8897786.1"/>
    <property type="molecule type" value="Genomic_DNA"/>
</dbReference>
<evidence type="ECO:0000313" key="2">
    <source>
        <dbReference type="EMBL" id="KAK8897786.1"/>
    </source>
</evidence>